<name>A0A5J9SID9_9POAL</name>
<organism evidence="1 2">
    <name type="scientific">Eragrostis curvula</name>
    <name type="common">weeping love grass</name>
    <dbReference type="NCBI Taxonomy" id="38414"/>
    <lineage>
        <taxon>Eukaryota</taxon>
        <taxon>Viridiplantae</taxon>
        <taxon>Streptophyta</taxon>
        <taxon>Embryophyta</taxon>
        <taxon>Tracheophyta</taxon>
        <taxon>Spermatophyta</taxon>
        <taxon>Magnoliopsida</taxon>
        <taxon>Liliopsida</taxon>
        <taxon>Poales</taxon>
        <taxon>Poaceae</taxon>
        <taxon>PACMAD clade</taxon>
        <taxon>Chloridoideae</taxon>
        <taxon>Eragrostideae</taxon>
        <taxon>Eragrostidinae</taxon>
        <taxon>Eragrostis</taxon>
    </lineage>
</organism>
<dbReference type="AlphaFoldDB" id="A0A5J9SID9"/>
<evidence type="ECO:0000313" key="1">
    <source>
        <dbReference type="EMBL" id="TVT98646.1"/>
    </source>
</evidence>
<protein>
    <submittedName>
        <fullName evidence="1">Uncharacterized protein</fullName>
    </submittedName>
</protein>
<comment type="caution">
    <text evidence="1">The sequence shown here is derived from an EMBL/GenBank/DDBJ whole genome shotgun (WGS) entry which is preliminary data.</text>
</comment>
<dbReference type="EMBL" id="RWGY01000826">
    <property type="protein sequence ID" value="TVT98646.1"/>
    <property type="molecule type" value="Genomic_DNA"/>
</dbReference>
<sequence length="118" mass="12983">MAWRRPFLLHGLAPPLPPPGKEQQVAAAGTLLQISMLVMIFRRPPCVPPLLRLSNGVTPARFLWILSTAASPCCFVLFWAESSVGRRLFVIFSGWHSRRQASSQAAACSLQEALQNVS</sequence>
<reference evidence="1 2" key="1">
    <citation type="journal article" date="2019" name="Sci. Rep.">
        <title>A high-quality genome of Eragrostis curvula grass provides insights into Poaceae evolution and supports new strategies to enhance forage quality.</title>
        <authorList>
            <person name="Carballo J."/>
            <person name="Santos B.A.C.M."/>
            <person name="Zappacosta D."/>
            <person name="Garbus I."/>
            <person name="Selva J.P."/>
            <person name="Gallo C.A."/>
            <person name="Diaz A."/>
            <person name="Albertini E."/>
            <person name="Caccamo M."/>
            <person name="Echenique V."/>
        </authorList>
    </citation>
    <scope>NUCLEOTIDE SEQUENCE [LARGE SCALE GENOMIC DNA]</scope>
    <source>
        <strain evidence="2">cv. Victoria</strain>
        <tissue evidence="1">Leaf</tissue>
    </source>
</reference>
<dbReference type="Proteomes" id="UP000324897">
    <property type="component" value="Unassembled WGS sequence"/>
</dbReference>
<keyword evidence="2" id="KW-1185">Reference proteome</keyword>
<evidence type="ECO:0000313" key="2">
    <source>
        <dbReference type="Proteomes" id="UP000324897"/>
    </source>
</evidence>
<dbReference type="Gramene" id="TVT98646">
    <property type="protein sequence ID" value="TVT98646"/>
    <property type="gene ID" value="EJB05_56043"/>
</dbReference>
<proteinExistence type="predicted"/>
<gene>
    <name evidence="1" type="ORF">EJB05_56043</name>
</gene>
<accession>A0A5J9SID9</accession>
<feature type="non-terminal residue" evidence="1">
    <location>
        <position position="1"/>
    </location>
</feature>